<keyword evidence="5" id="KW-0297">G-protein coupled receptor</keyword>
<dbReference type="Proteomes" id="UP000186922">
    <property type="component" value="Unassembled WGS sequence"/>
</dbReference>
<evidence type="ECO:0000256" key="2">
    <source>
        <dbReference type="ARBA" id="ARBA00022475"/>
    </source>
</evidence>
<gene>
    <name evidence="12" type="primary">RvY_18032-1</name>
    <name evidence="12" type="synonym">RvY_18032.1</name>
    <name evidence="12" type="ORF">RvY_18032</name>
</gene>
<accession>A0A1D1WAI8</accession>
<feature type="transmembrane region" description="Helical" evidence="10">
    <location>
        <begin position="21"/>
        <end position="45"/>
    </location>
</feature>
<dbReference type="Pfam" id="PF00001">
    <property type="entry name" value="7tm_1"/>
    <property type="match status" value="1"/>
</dbReference>
<evidence type="ECO:0000313" key="13">
    <source>
        <dbReference type="Proteomes" id="UP000186922"/>
    </source>
</evidence>
<dbReference type="OrthoDB" id="10044919at2759"/>
<dbReference type="SUPFAM" id="SSF81321">
    <property type="entry name" value="Family A G protein-coupled receptor-like"/>
    <property type="match status" value="1"/>
</dbReference>
<keyword evidence="2" id="KW-1003">Cell membrane</keyword>
<proteinExistence type="predicted"/>
<reference evidence="12 13" key="1">
    <citation type="journal article" date="2016" name="Nat. Commun.">
        <title>Extremotolerant tardigrade genome and improved radiotolerance of human cultured cells by tardigrade-unique protein.</title>
        <authorList>
            <person name="Hashimoto T."/>
            <person name="Horikawa D.D."/>
            <person name="Saito Y."/>
            <person name="Kuwahara H."/>
            <person name="Kozuka-Hata H."/>
            <person name="Shin-I T."/>
            <person name="Minakuchi Y."/>
            <person name="Ohishi K."/>
            <person name="Motoyama A."/>
            <person name="Aizu T."/>
            <person name="Enomoto A."/>
            <person name="Kondo K."/>
            <person name="Tanaka S."/>
            <person name="Hara Y."/>
            <person name="Koshikawa S."/>
            <person name="Sagara H."/>
            <person name="Miura T."/>
            <person name="Yokobori S."/>
            <person name="Miyagawa K."/>
            <person name="Suzuki Y."/>
            <person name="Kubo T."/>
            <person name="Oyama M."/>
            <person name="Kohara Y."/>
            <person name="Fujiyama A."/>
            <person name="Arakawa K."/>
            <person name="Katayama T."/>
            <person name="Toyoda A."/>
            <person name="Kunieda T."/>
        </authorList>
    </citation>
    <scope>NUCLEOTIDE SEQUENCE [LARGE SCALE GENOMIC DNA]</scope>
    <source>
        <strain evidence="12 13">YOKOZUNA-1</strain>
    </source>
</reference>
<dbReference type="SMART" id="SM01381">
    <property type="entry name" value="7TM_GPCR_Srsx"/>
    <property type="match status" value="1"/>
</dbReference>
<name>A0A1D1WAI8_RAMVA</name>
<evidence type="ECO:0000313" key="12">
    <source>
        <dbReference type="EMBL" id="GAV08319.1"/>
    </source>
</evidence>
<keyword evidence="8" id="KW-0325">Glycoprotein</keyword>
<evidence type="ECO:0000256" key="4">
    <source>
        <dbReference type="ARBA" id="ARBA00022989"/>
    </source>
</evidence>
<evidence type="ECO:0000256" key="3">
    <source>
        <dbReference type="ARBA" id="ARBA00022692"/>
    </source>
</evidence>
<keyword evidence="6 10" id="KW-0472">Membrane</keyword>
<dbReference type="EMBL" id="BDGG01000017">
    <property type="protein sequence ID" value="GAV08319.1"/>
    <property type="molecule type" value="Genomic_DNA"/>
</dbReference>
<dbReference type="CDD" id="cd00637">
    <property type="entry name" value="7tm_classA_rhodopsin-like"/>
    <property type="match status" value="1"/>
</dbReference>
<sequence>MSARTNGTNLPLLISQAELSLWFYSELLVTVIGVILNFVTFVMILRTSSLRAGSGILIMHQAFSYGAICLVDFLLNPFFVYLQFHNRLVIPSSVCLYSEAVADIFLQVPYWAMAILALNRLIAVSFPYHYPRFTTKPAVYSCIGFCWFMALVSVIPISLGWTGHFHMSASGRCSHIPNAIGVPYESFLTVAQRIVSGGSYILIGLKIIGLHIQRRRNKNVAPEKNNSRRKACQEGTMKRRMDIVKMLFASYLWFQACSLPLVVIVTYYPRIYRVPSANLWLRFLSICQFSLDPIIFYILNKEFRQGYHRLFRTWVVTVREHSGIVHPASFGRRLTVSIRHNSNFLLRSKANGRFGGRREMLRRVLASRTSAST</sequence>
<evidence type="ECO:0000256" key="1">
    <source>
        <dbReference type="ARBA" id="ARBA00004651"/>
    </source>
</evidence>
<keyword evidence="7" id="KW-0675">Receptor</keyword>
<evidence type="ECO:0000256" key="10">
    <source>
        <dbReference type="SAM" id="Phobius"/>
    </source>
</evidence>
<dbReference type="InterPro" id="IPR000276">
    <property type="entry name" value="GPCR_Rhodpsn"/>
</dbReference>
<dbReference type="InterPro" id="IPR017452">
    <property type="entry name" value="GPCR_Rhodpsn_7TM"/>
</dbReference>
<dbReference type="GO" id="GO:0005886">
    <property type="term" value="C:plasma membrane"/>
    <property type="evidence" value="ECO:0007669"/>
    <property type="project" value="UniProtKB-SubCell"/>
</dbReference>
<dbReference type="Gene3D" id="1.20.1070.10">
    <property type="entry name" value="Rhodopsin 7-helix transmembrane proteins"/>
    <property type="match status" value="1"/>
</dbReference>
<evidence type="ECO:0000256" key="9">
    <source>
        <dbReference type="ARBA" id="ARBA00023224"/>
    </source>
</evidence>
<comment type="caution">
    <text evidence="12">The sequence shown here is derived from an EMBL/GenBank/DDBJ whole genome shotgun (WGS) entry which is preliminary data.</text>
</comment>
<evidence type="ECO:0000259" key="11">
    <source>
        <dbReference type="PROSITE" id="PS50262"/>
    </source>
</evidence>
<evidence type="ECO:0000256" key="8">
    <source>
        <dbReference type="ARBA" id="ARBA00023180"/>
    </source>
</evidence>
<feature type="transmembrane region" description="Helical" evidence="10">
    <location>
        <begin position="247"/>
        <end position="268"/>
    </location>
</feature>
<keyword evidence="9" id="KW-0807">Transducer</keyword>
<protein>
    <recommendedName>
        <fullName evidence="11">G-protein coupled receptors family 1 profile domain-containing protein</fullName>
    </recommendedName>
</protein>
<feature type="transmembrane region" description="Helical" evidence="10">
    <location>
        <begin position="138"/>
        <end position="161"/>
    </location>
</feature>
<evidence type="ECO:0000256" key="5">
    <source>
        <dbReference type="ARBA" id="ARBA00023040"/>
    </source>
</evidence>
<keyword evidence="3 10" id="KW-0812">Transmembrane</keyword>
<comment type="subcellular location">
    <subcellularLocation>
        <location evidence="1">Cell membrane</location>
        <topology evidence="1">Multi-pass membrane protein</topology>
    </subcellularLocation>
</comment>
<dbReference type="PANTHER" id="PTHR24246">
    <property type="entry name" value="OLFACTORY RECEPTOR AND ADENOSINE RECEPTOR"/>
    <property type="match status" value="1"/>
</dbReference>
<dbReference type="STRING" id="947166.A0A1D1WAI8"/>
<feature type="transmembrane region" description="Helical" evidence="10">
    <location>
        <begin position="280"/>
        <end position="299"/>
    </location>
</feature>
<keyword evidence="13" id="KW-1185">Reference proteome</keyword>
<dbReference type="PROSITE" id="PS50262">
    <property type="entry name" value="G_PROTEIN_RECEP_F1_2"/>
    <property type="match status" value="1"/>
</dbReference>
<dbReference type="AlphaFoldDB" id="A0A1D1WAI8"/>
<organism evidence="12 13">
    <name type="scientific">Ramazzottius varieornatus</name>
    <name type="common">Water bear</name>
    <name type="synonym">Tardigrade</name>
    <dbReference type="NCBI Taxonomy" id="947166"/>
    <lineage>
        <taxon>Eukaryota</taxon>
        <taxon>Metazoa</taxon>
        <taxon>Ecdysozoa</taxon>
        <taxon>Tardigrada</taxon>
        <taxon>Eutardigrada</taxon>
        <taxon>Parachela</taxon>
        <taxon>Hypsibioidea</taxon>
        <taxon>Ramazzottiidae</taxon>
        <taxon>Ramazzottius</taxon>
    </lineage>
</organism>
<dbReference type="GO" id="GO:0004930">
    <property type="term" value="F:G protein-coupled receptor activity"/>
    <property type="evidence" value="ECO:0007669"/>
    <property type="project" value="UniProtKB-KW"/>
</dbReference>
<keyword evidence="4 10" id="KW-1133">Transmembrane helix</keyword>
<feature type="domain" description="G-protein coupled receptors family 1 profile" evidence="11">
    <location>
        <begin position="36"/>
        <end position="296"/>
    </location>
</feature>
<evidence type="ECO:0000256" key="7">
    <source>
        <dbReference type="ARBA" id="ARBA00023170"/>
    </source>
</evidence>
<feature type="transmembrane region" description="Helical" evidence="10">
    <location>
        <begin position="104"/>
        <end position="126"/>
    </location>
</feature>
<evidence type="ECO:0000256" key="6">
    <source>
        <dbReference type="ARBA" id="ARBA00023136"/>
    </source>
</evidence>
<dbReference type="PANTHER" id="PTHR24246:SF27">
    <property type="entry name" value="ADENOSINE RECEPTOR, ISOFORM A"/>
    <property type="match status" value="1"/>
</dbReference>
<feature type="transmembrane region" description="Helical" evidence="10">
    <location>
        <begin position="65"/>
        <end position="84"/>
    </location>
</feature>
<feature type="transmembrane region" description="Helical" evidence="10">
    <location>
        <begin position="190"/>
        <end position="208"/>
    </location>
</feature>